<organism evidence="2 3">
    <name type="scientific">Geodermatophilus siccatus</name>
    <dbReference type="NCBI Taxonomy" id="1137991"/>
    <lineage>
        <taxon>Bacteria</taxon>
        <taxon>Bacillati</taxon>
        <taxon>Actinomycetota</taxon>
        <taxon>Actinomycetes</taxon>
        <taxon>Geodermatophilales</taxon>
        <taxon>Geodermatophilaceae</taxon>
        <taxon>Geodermatophilus</taxon>
    </lineage>
</organism>
<feature type="compositionally biased region" description="Basic and acidic residues" evidence="1">
    <location>
        <begin position="10"/>
        <end position="33"/>
    </location>
</feature>
<dbReference type="AlphaFoldDB" id="A0A1G9NH06"/>
<accession>A0A1G9NH06</accession>
<dbReference type="RefSeq" id="WP_175479426.1">
    <property type="nucleotide sequence ID" value="NZ_FNHE01000002.1"/>
</dbReference>
<reference evidence="3" key="1">
    <citation type="submission" date="2016-10" db="EMBL/GenBank/DDBJ databases">
        <authorList>
            <person name="Varghese N."/>
            <person name="Submissions S."/>
        </authorList>
    </citation>
    <scope>NUCLEOTIDE SEQUENCE [LARGE SCALE GENOMIC DNA]</scope>
    <source>
        <strain evidence="3">DSM 45419</strain>
    </source>
</reference>
<sequence>MPVTDVPLDGPDRSVALDERTERDAPERREYSRPRAFSVGPATKLVRGGIYGKAHDGYTGYYLEP</sequence>
<protein>
    <submittedName>
        <fullName evidence="2">Uncharacterized protein</fullName>
    </submittedName>
</protein>
<name>A0A1G9NH06_9ACTN</name>
<gene>
    <name evidence="2" type="ORF">SAMN05660642_01032</name>
</gene>
<evidence type="ECO:0000256" key="1">
    <source>
        <dbReference type="SAM" id="MobiDB-lite"/>
    </source>
</evidence>
<evidence type="ECO:0000313" key="3">
    <source>
        <dbReference type="Proteomes" id="UP000198680"/>
    </source>
</evidence>
<feature type="region of interest" description="Disordered" evidence="1">
    <location>
        <begin position="1"/>
        <end position="34"/>
    </location>
</feature>
<dbReference type="STRING" id="1137991.SAMN05660642_01032"/>
<evidence type="ECO:0000313" key="2">
    <source>
        <dbReference type="EMBL" id="SDL85671.1"/>
    </source>
</evidence>
<dbReference type="Proteomes" id="UP000198680">
    <property type="component" value="Unassembled WGS sequence"/>
</dbReference>
<proteinExistence type="predicted"/>
<keyword evidence="3" id="KW-1185">Reference proteome</keyword>
<dbReference type="EMBL" id="FNHE01000002">
    <property type="protein sequence ID" value="SDL85671.1"/>
    <property type="molecule type" value="Genomic_DNA"/>
</dbReference>